<evidence type="ECO:0000313" key="1">
    <source>
        <dbReference type="EMBL" id="VDK79973.1"/>
    </source>
</evidence>
<reference evidence="2 3" key="1">
    <citation type="submission" date="2018-08" db="EMBL/GenBank/DDBJ databases">
        <authorList>
            <person name="Laetsch R D."/>
            <person name="Stevens L."/>
            <person name="Kumar S."/>
            <person name="Blaxter L. M."/>
        </authorList>
    </citation>
    <scope>NUCLEOTIDE SEQUENCE [LARGE SCALE GENOMIC DNA]</scope>
</reference>
<dbReference type="AlphaFoldDB" id="A0A3P6ULA8"/>
<protein>
    <recommendedName>
        <fullName evidence="4">BTB domain-containing protein</fullName>
    </recommendedName>
</protein>
<accession>A0A3P6ULA8</accession>
<dbReference type="EMBL" id="UYRX01000318">
    <property type="protein sequence ID" value="VDK79988.1"/>
    <property type="molecule type" value="Genomic_DNA"/>
</dbReference>
<sequence length="336" mass="38259">MPPIMVNFRSPDLRRTLPIEFAGNKERLFTDRAIICKLSKVCADEVANLEKAGRELIIRLNDISCDDMERVLFAICPTIYGQYPIPPTVFDVGAICSVACSLQIDMVIKMCEKVLENDINPEHTPVDLLINSFSTAYKCQLKSTLQAKLFARILKCEYWKLKYSLIRNIESPCLRIFLWNFREMSRSVTKSKKALKGQCYIRSKKFWAAEGLDPSTKELLPLCIYNELLFPHVTITMQAKIYKSTCDQCREIAAACITAPLNGHRATTPKKLFLCQQCNKALCSNCEATFCVVKLVEFLEDVRKVEKSPHILKMLNAIVILNSSDHDIARALVRIH</sequence>
<dbReference type="InterPro" id="IPR011333">
    <property type="entry name" value="SKP1/BTB/POZ_sf"/>
</dbReference>
<dbReference type="Proteomes" id="UP000277928">
    <property type="component" value="Unassembled WGS sequence"/>
</dbReference>
<name>A0A3P6ULA8_LITSI</name>
<dbReference type="Gene3D" id="3.30.710.10">
    <property type="entry name" value="Potassium Channel Kv1.1, Chain A"/>
    <property type="match status" value="1"/>
</dbReference>
<dbReference type="OrthoDB" id="5809727at2759"/>
<dbReference type="STRING" id="42156.A0A3P6ULA8"/>
<dbReference type="OMA" id="ECEYWKL"/>
<gene>
    <name evidence="1" type="ORF">NLS_LOCUS4736</name>
    <name evidence="2" type="ORF">NLS_LOCUS4742</name>
</gene>
<dbReference type="EMBL" id="UYRX01000317">
    <property type="protein sequence ID" value="VDK79973.1"/>
    <property type="molecule type" value="Genomic_DNA"/>
</dbReference>
<evidence type="ECO:0000313" key="3">
    <source>
        <dbReference type="Proteomes" id="UP000277928"/>
    </source>
</evidence>
<evidence type="ECO:0008006" key="4">
    <source>
        <dbReference type="Google" id="ProtNLM"/>
    </source>
</evidence>
<keyword evidence="3" id="KW-1185">Reference proteome</keyword>
<organism evidence="2 3">
    <name type="scientific">Litomosoides sigmodontis</name>
    <name type="common">Filarial nematode worm</name>
    <dbReference type="NCBI Taxonomy" id="42156"/>
    <lineage>
        <taxon>Eukaryota</taxon>
        <taxon>Metazoa</taxon>
        <taxon>Ecdysozoa</taxon>
        <taxon>Nematoda</taxon>
        <taxon>Chromadorea</taxon>
        <taxon>Rhabditida</taxon>
        <taxon>Spirurina</taxon>
        <taxon>Spiruromorpha</taxon>
        <taxon>Filarioidea</taxon>
        <taxon>Onchocercidae</taxon>
        <taxon>Litomosoides</taxon>
    </lineage>
</organism>
<evidence type="ECO:0000313" key="2">
    <source>
        <dbReference type="EMBL" id="VDK79988.1"/>
    </source>
</evidence>
<proteinExistence type="predicted"/>